<reference evidence="5 6" key="1">
    <citation type="submission" date="2019-10" db="EMBL/GenBank/DDBJ databases">
        <title>Draft Genome Sequence of Cytophagaceae sp. SJW1-29.</title>
        <authorList>
            <person name="Choi A."/>
        </authorList>
    </citation>
    <scope>NUCLEOTIDE SEQUENCE [LARGE SCALE GENOMIC DNA]</scope>
    <source>
        <strain evidence="5 6">SJW1-29</strain>
    </source>
</reference>
<name>A0A7C9F598_9BACT</name>
<feature type="transmembrane region" description="Helical" evidence="4">
    <location>
        <begin position="30"/>
        <end position="50"/>
    </location>
</feature>
<keyword evidence="3" id="KW-0175">Coiled coil</keyword>
<keyword evidence="4" id="KW-1133">Transmembrane helix</keyword>
<dbReference type="Gene3D" id="3.40.50.300">
    <property type="entry name" value="P-loop containing nucleotide triphosphate hydrolases"/>
    <property type="match status" value="1"/>
</dbReference>
<evidence type="ECO:0000256" key="2">
    <source>
        <dbReference type="ARBA" id="ARBA00022840"/>
    </source>
</evidence>
<dbReference type="GO" id="GO:0004713">
    <property type="term" value="F:protein tyrosine kinase activity"/>
    <property type="evidence" value="ECO:0007669"/>
    <property type="project" value="TreeGrafter"/>
</dbReference>
<dbReference type="Proteomes" id="UP000479293">
    <property type="component" value="Unassembled WGS sequence"/>
</dbReference>
<evidence type="ECO:0000256" key="3">
    <source>
        <dbReference type="SAM" id="Coils"/>
    </source>
</evidence>
<dbReference type="SUPFAM" id="SSF52540">
    <property type="entry name" value="P-loop containing nucleoside triphosphate hydrolases"/>
    <property type="match status" value="1"/>
</dbReference>
<sequence>MTRPPVVIHQYQAPESFFLQDLLRQSFQKWPWFLVALVISMGLCYSYFVYKQPIYQVSAKLLIKDQQKGIEEINTQNEGSALLTKKNIENEIEVLYSSILMKRVVEKLNLTVRYYEPKQLGNWEIFETVPFDIKYIKATPLLYSKDLEISFPTPSTMRIDNIEYPVGKPILTAYGMLLVTPKQPLTNKNQLFKLRFVPIKQRVEQLLKELKVEPADKNSTVVQLTIEDVLPTRGEAVLTQLLREYTQASILEKNELAATTLHFIDQRIKDLSAEVVRVENQVESYKSTQKITDLSNQADNLLKTAQDNDTQVNQVMIQLATLDDLEKYMKNQAGKRSISPSTLGLQDQALIGSVERLNQLEQERTELEKLTSDQNFLVNKLTNQINARRLSIQENIQTMRTMLNSSKQQLQNRNAVLESQIRTIPQQERALIDITRQQTIKNELYTYMLKKREEMALSLGAAFSDNLIIDPPKSTSDPIKPVKIKILGFFILVGLSCPLGVIAGKKIFGKQKGIEQQIAVPISGEIIQDPLAQSLVVSSMHQSSISEQIQGLRVNLLLMQSQSSQGLVLLITSIISGEEKTMLSQNLGASLALANFPTVLVEMDLRSPRLYKNFGVSNKLGISNYLKGECEIEAIIQPIPGYDQLYLVSSGFVDSSPDELICNPKLTRLLNALKQRFAFVLVDTTPSSIISDVQLLAPFADTTLFVVRHDITPKNCLQIIDYINLENRFSRPLIVLNDVPEEASYHLNYKPEQAHYYSS</sequence>
<gene>
    <name evidence="5" type="ORF">GBK04_22085</name>
</gene>
<accession>A0A7C9F598</accession>
<dbReference type="AlphaFoldDB" id="A0A7C9F598"/>
<dbReference type="InterPro" id="IPR005702">
    <property type="entry name" value="Wzc-like_C"/>
</dbReference>
<protein>
    <submittedName>
        <fullName evidence="5">Capsular biosynthesis protein</fullName>
    </submittedName>
</protein>
<evidence type="ECO:0000256" key="1">
    <source>
        <dbReference type="ARBA" id="ARBA00022741"/>
    </source>
</evidence>
<dbReference type="GO" id="GO:0005886">
    <property type="term" value="C:plasma membrane"/>
    <property type="evidence" value="ECO:0007669"/>
    <property type="project" value="TreeGrafter"/>
</dbReference>
<dbReference type="PANTHER" id="PTHR32309:SF13">
    <property type="entry name" value="FERRIC ENTEROBACTIN TRANSPORT PROTEIN FEPE"/>
    <property type="match status" value="1"/>
</dbReference>
<keyword evidence="1" id="KW-0547">Nucleotide-binding</keyword>
<dbReference type="CDD" id="cd05387">
    <property type="entry name" value="BY-kinase"/>
    <property type="match status" value="1"/>
</dbReference>
<keyword evidence="6" id="KW-1185">Reference proteome</keyword>
<dbReference type="RefSeq" id="WP_152763462.1">
    <property type="nucleotide sequence ID" value="NZ_WHLY01000002.1"/>
</dbReference>
<proteinExistence type="predicted"/>
<dbReference type="PANTHER" id="PTHR32309">
    <property type="entry name" value="TYROSINE-PROTEIN KINASE"/>
    <property type="match status" value="1"/>
</dbReference>
<feature type="coiled-coil region" evidence="3">
    <location>
        <begin position="261"/>
        <end position="288"/>
    </location>
</feature>
<evidence type="ECO:0000313" key="5">
    <source>
        <dbReference type="EMBL" id="MPR35965.1"/>
    </source>
</evidence>
<keyword evidence="2" id="KW-0067">ATP-binding</keyword>
<dbReference type="InterPro" id="IPR050445">
    <property type="entry name" value="Bact_polysacc_biosynth/exp"/>
</dbReference>
<keyword evidence="4" id="KW-0812">Transmembrane</keyword>
<feature type="coiled-coil region" evidence="3">
    <location>
        <begin position="350"/>
        <end position="420"/>
    </location>
</feature>
<evidence type="ECO:0000313" key="6">
    <source>
        <dbReference type="Proteomes" id="UP000479293"/>
    </source>
</evidence>
<keyword evidence="4" id="KW-0472">Membrane</keyword>
<organism evidence="5 6">
    <name type="scientific">Salmonirosea aquatica</name>
    <dbReference type="NCBI Taxonomy" id="2654236"/>
    <lineage>
        <taxon>Bacteria</taxon>
        <taxon>Pseudomonadati</taxon>
        <taxon>Bacteroidota</taxon>
        <taxon>Cytophagia</taxon>
        <taxon>Cytophagales</taxon>
        <taxon>Spirosomataceae</taxon>
        <taxon>Salmonirosea</taxon>
    </lineage>
</organism>
<dbReference type="InterPro" id="IPR027417">
    <property type="entry name" value="P-loop_NTPase"/>
</dbReference>
<comment type="caution">
    <text evidence="5">The sequence shown here is derived from an EMBL/GenBank/DDBJ whole genome shotgun (WGS) entry which is preliminary data.</text>
</comment>
<evidence type="ECO:0000256" key="4">
    <source>
        <dbReference type="SAM" id="Phobius"/>
    </source>
</evidence>
<dbReference type="EMBL" id="WHLY01000002">
    <property type="protein sequence ID" value="MPR35965.1"/>
    <property type="molecule type" value="Genomic_DNA"/>
</dbReference>